<proteinExistence type="predicted"/>
<evidence type="ECO:0000313" key="1">
    <source>
        <dbReference type="EMBL" id="QLH07904.1"/>
    </source>
</evidence>
<dbReference type="OrthoDB" id="28179at2157"/>
<dbReference type="Gene3D" id="1.10.3450.10">
    <property type="entry name" value="TTHA0068-like"/>
    <property type="match status" value="1"/>
</dbReference>
<dbReference type="Pfam" id="PF03745">
    <property type="entry name" value="DUF309"/>
    <property type="match status" value="1"/>
</dbReference>
<dbReference type="AlphaFoldDB" id="A0A7D5RCB0"/>
<reference evidence="1 2" key="1">
    <citation type="submission" date="2018-02" db="EMBL/GenBank/DDBJ databases">
        <title>Complete genome of Nitrosopumilus ureaphilus PS0.</title>
        <authorList>
            <person name="Qin W."/>
            <person name="Zheng Y."/>
            <person name="Stahl D.A."/>
        </authorList>
    </citation>
    <scope>NUCLEOTIDE SEQUENCE [LARGE SCALE GENOMIC DNA]</scope>
    <source>
        <strain evidence="1 2">PS0</strain>
    </source>
</reference>
<organism evidence="1 2">
    <name type="scientific">Nitrosopumilus ureiphilus</name>
    <dbReference type="NCBI Taxonomy" id="1470067"/>
    <lineage>
        <taxon>Archaea</taxon>
        <taxon>Nitrososphaerota</taxon>
        <taxon>Nitrososphaeria</taxon>
        <taxon>Nitrosopumilales</taxon>
        <taxon>Nitrosopumilaceae</taxon>
        <taxon>Nitrosopumilus</taxon>
    </lineage>
</organism>
<sequence>MERYMLHFKNTGYSPKQSREIVYRARDLASDMNASVRIARVASKFVELDVAVKKEDLDTLVEKLSPIGPIDNIRHVVEEEIEKEKGIADGIFYFNNERFWESHEAFEGVWKQCFGREKDLVQGIILMAVALAHAQKNDVSIGIRMLKRVLDKLGTSPSMYHSIDVDRIRKKAVDMQQENKLTIFEI</sequence>
<keyword evidence="2" id="KW-1185">Reference proteome</keyword>
<dbReference type="KEGG" id="nue:C5F50_04125"/>
<dbReference type="InterPro" id="IPR023203">
    <property type="entry name" value="TTHA0068_sf"/>
</dbReference>
<accession>A0A7D5RCB0</accession>
<evidence type="ECO:0000313" key="2">
    <source>
        <dbReference type="Proteomes" id="UP000509478"/>
    </source>
</evidence>
<dbReference type="Proteomes" id="UP000509478">
    <property type="component" value="Chromosome"/>
</dbReference>
<dbReference type="RefSeq" id="WP_179372426.1">
    <property type="nucleotide sequence ID" value="NZ_CP026995.1"/>
</dbReference>
<gene>
    <name evidence="1" type="ORF">C5F50_04125</name>
</gene>
<protein>
    <submittedName>
        <fullName evidence="1">DUF309 domain-containing protein</fullName>
    </submittedName>
</protein>
<dbReference type="SUPFAM" id="SSF140663">
    <property type="entry name" value="TTHA0068-like"/>
    <property type="match status" value="1"/>
</dbReference>
<dbReference type="InterPro" id="IPR005500">
    <property type="entry name" value="DUF309"/>
</dbReference>
<dbReference type="GeneID" id="56067229"/>
<name>A0A7D5RCB0_9ARCH</name>
<dbReference type="EMBL" id="CP026995">
    <property type="protein sequence ID" value="QLH07904.1"/>
    <property type="molecule type" value="Genomic_DNA"/>
</dbReference>